<reference evidence="2 3" key="1">
    <citation type="journal article" date="2008" name="PLoS Genet.">
        <title>Genomic islands in the pathogenic filamentous fungus Aspergillus fumigatus.</title>
        <authorList>
            <person name="Fedorova N.D."/>
            <person name="Khaldi N."/>
            <person name="Joardar V.S."/>
            <person name="Maiti R."/>
            <person name="Amedeo P."/>
            <person name="Anderson M.J."/>
            <person name="Crabtree J."/>
            <person name="Silva J.C."/>
            <person name="Badger J.H."/>
            <person name="Albarraq A."/>
            <person name="Angiuoli S."/>
            <person name="Bussey H."/>
            <person name="Bowyer P."/>
            <person name="Cotty P.J."/>
            <person name="Dyer P.S."/>
            <person name="Egan A."/>
            <person name="Galens K."/>
            <person name="Fraser-Liggett C.M."/>
            <person name="Haas B.J."/>
            <person name="Inman J.M."/>
            <person name="Kent R."/>
            <person name="Lemieux S."/>
            <person name="Malavazi I."/>
            <person name="Orvis J."/>
            <person name="Roemer T."/>
            <person name="Ronning C.M."/>
            <person name="Sundaram J.P."/>
            <person name="Sutton G."/>
            <person name="Turner G."/>
            <person name="Venter J.C."/>
            <person name="White O.R."/>
            <person name="Whitty B.R."/>
            <person name="Youngman P."/>
            <person name="Wolfe K.H."/>
            <person name="Goldman G.H."/>
            <person name="Wortman J.R."/>
            <person name="Jiang B."/>
            <person name="Denning D.W."/>
            <person name="Nierman W.C."/>
        </authorList>
    </citation>
    <scope>NUCLEOTIDE SEQUENCE [LARGE SCALE GENOMIC DNA]</scope>
    <source>
        <strain evidence="3">ATCC 1007 / CBS 513.65 / DSM 816 / NCTC 3887 / NRRL 1</strain>
    </source>
</reference>
<dbReference type="PANTHER" id="PTHR35043">
    <property type="entry name" value="TRANSCRIPTION FACTOR DOMAIN-CONTAINING PROTEIN"/>
    <property type="match status" value="1"/>
</dbReference>
<dbReference type="Proteomes" id="UP000006701">
    <property type="component" value="Unassembled WGS sequence"/>
</dbReference>
<organism evidence="2 3">
    <name type="scientific">Aspergillus clavatus (strain ATCC 1007 / CBS 513.65 / DSM 816 / NCTC 3887 / NRRL 1 / QM 1276 / 107)</name>
    <dbReference type="NCBI Taxonomy" id="344612"/>
    <lineage>
        <taxon>Eukaryota</taxon>
        <taxon>Fungi</taxon>
        <taxon>Dikarya</taxon>
        <taxon>Ascomycota</taxon>
        <taxon>Pezizomycotina</taxon>
        <taxon>Eurotiomycetes</taxon>
        <taxon>Eurotiomycetidae</taxon>
        <taxon>Eurotiales</taxon>
        <taxon>Aspergillaceae</taxon>
        <taxon>Aspergillus</taxon>
        <taxon>Aspergillus subgen. Fumigati</taxon>
    </lineage>
</organism>
<keyword evidence="1" id="KW-1133">Transmembrane helix</keyword>
<evidence type="ECO:0000313" key="2">
    <source>
        <dbReference type="EMBL" id="EAW12093.1"/>
    </source>
</evidence>
<feature type="transmembrane region" description="Helical" evidence="1">
    <location>
        <begin position="416"/>
        <end position="441"/>
    </location>
</feature>
<dbReference type="OMA" id="SHIHYAN"/>
<evidence type="ECO:0000313" key="3">
    <source>
        <dbReference type="Proteomes" id="UP000006701"/>
    </source>
</evidence>
<accession>A1CE16</accession>
<feature type="transmembrane region" description="Helical" evidence="1">
    <location>
        <begin position="327"/>
        <end position="348"/>
    </location>
</feature>
<dbReference type="EMBL" id="DS027051">
    <property type="protein sequence ID" value="EAW12093.1"/>
    <property type="molecule type" value="Genomic_DNA"/>
</dbReference>
<sequence>MHLNIPSERERGTTEWVKLLGVPLPKPSSELRWMWVKRVGWMFILAIAPELGVMISVSQRHEAEELYERHKHMGWSVVHAYYATMGGFSIAIPEEESENKLGDTSASTNPAAAESENIIASQQLDAGTHVKDVAVKGEPSVEERLIGLDNVEQKTRLRIKRLEGNDLVQLEELGIFPATKASDIKNRALPITTIDDIQDRSKSDSFTKFFALLQCAWLVIQSIARACAGLPITELELTTLAFIFCALIMYWFWWDKPFDVQTPTILFCPPEKAKQMREVIKKRYRFLLEENEDPSFHQLSFMAADGFLEMFSSSAEHPPLTQKLSPLSVAVSFYLTAFIFAGLHLIAWNWEFPTPMARTMWRVFGLMMLTSSVLPMFGFWVRSKLKDAHGTDDVGCCALYCAICCCTEKPPNCCFWVFGIILFLSYFVARVGILFLVFYCFRAMPADVYSGLSWTTIFPHFS</sequence>
<dbReference type="VEuPathDB" id="FungiDB:ACLA_008530"/>
<dbReference type="AlphaFoldDB" id="A1CE16"/>
<protein>
    <submittedName>
        <fullName evidence="2">Uncharacterized protein</fullName>
    </submittedName>
</protein>
<name>A1CE16_ASPCL</name>
<dbReference type="GeneID" id="4705539"/>
<feature type="transmembrane region" description="Helical" evidence="1">
    <location>
        <begin position="360"/>
        <end position="381"/>
    </location>
</feature>
<keyword evidence="3" id="KW-1185">Reference proteome</keyword>
<feature type="transmembrane region" description="Helical" evidence="1">
    <location>
        <begin position="235"/>
        <end position="253"/>
    </location>
</feature>
<keyword evidence="1" id="KW-0812">Transmembrane</keyword>
<evidence type="ECO:0000256" key="1">
    <source>
        <dbReference type="SAM" id="Phobius"/>
    </source>
</evidence>
<proteinExistence type="predicted"/>
<dbReference type="OrthoDB" id="3061561at2759"/>
<gene>
    <name evidence="2" type="ORF">ACLA_008530</name>
</gene>
<dbReference type="RefSeq" id="XP_001273519.1">
    <property type="nucleotide sequence ID" value="XM_001273518.1"/>
</dbReference>
<dbReference type="KEGG" id="act:ACLA_008530"/>
<dbReference type="HOGENOM" id="CLU_022883_6_1_1"/>
<keyword evidence="1" id="KW-0472">Membrane</keyword>
<dbReference type="eggNOG" id="ENOG502R8DR">
    <property type="taxonomic scope" value="Eukaryota"/>
</dbReference>
<dbReference type="PANTHER" id="PTHR35043:SF7">
    <property type="entry name" value="TRANSCRIPTION FACTOR DOMAIN-CONTAINING PROTEIN"/>
    <property type="match status" value="1"/>
</dbReference>